<protein>
    <submittedName>
        <fullName evidence="1">Uncharacterized protein</fullName>
    </submittedName>
</protein>
<proteinExistence type="predicted"/>
<evidence type="ECO:0000313" key="1">
    <source>
        <dbReference type="EMBL" id="KAG2222849.1"/>
    </source>
</evidence>
<dbReference type="AlphaFoldDB" id="A0A8H7VQ23"/>
<dbReference type="OrthoDB" id="2283680at2759"/>
<comment type="caution">
    <text evidence="1">The sequence shown here is derived from an EMBL/GenBank/DDBJ whole genome shotgun (WGS) entry which is preliminary data.</text>
</comment>
<accession>A0A8H7VQ23</accession>
<name>A0A8H7VQ23_9FUNG</name>
<gene>
    <name evidence="1" type="ORF">INT45_000464</name>
</gene>
<reference evidence="1 2" key="1">
    <citation type="submission" date="2020-12" db="EMBL/GenBank/DDBJ databases">
        <title>Metabolic potential, ecology and presence of endohyphal bacteria is reflected in genomic diversity of Mucoromycotina.</title>
        <authorList>
            <person name="Muszewska A."/>
            <person name="Okrasinska A."/>
            <person name="Steczkiewicz K."/>
            <person name="Drgas O."/>
            <person name="Orlowska M."/>
            <person name="Perlinska-Lenart U."/>
            <person name="Aleksandrzak-Piekarczyk T."/>
            <person name="Szatraj K."/>
            <person name="Zielenkiewicz U."/>
            <person name="Pilsyk S."/>
            <person name="Malc E."/>
            <person name="Mieczkowski P."/>
            <person name="Kruszewska J.S."/>
            <person name="Biernat P."/>
            <person name="Pawlowska J."/>
        </authorList>
    </citation>
    <scope>NUCLEOTIDE SEQUENCE [LARGE SCALE GENOMIC DNA]</scope>
    <source>
        <strain evidence="1 2">CBS 142.35</strain>
    </source>
</reference>
<dbReference type="EMBL" id="JAEPRB010000073">
    <property type="protein sequence ID" value="KAG2222849.1"/>
    <property type="molecule type" value="Genomic_DNA"/>
</dbReference>
<sequence>MLDKTVAKETELWSSVFDSILSLIISDLEKKLCCIGSVSEFLQAHPDALICEVNQLGWGWSIGFGEIKLADSTPNLDLLGHHITP</sequence>
<dbReference type="Proteomes" id="UP000646827">
    <property type="component" value="Unassembled WGS sequence"/>
</dbReference>
<evidence type="ECO:0000313" key="2">
    <source>
        <dbReference type="Proteomes" id="UP000646827"/>
    </source>
</evidence>
<organism evidence="1 2">
    <name type="scientific">Circinella minor</name>
    <dbReference type="NCBI Taxonomy" id="1195481"/>
    <lineage>
        <taxon>Eukaryota</taxon>
        <taxon>Fungi</taxon>
        <taxon>Fungi incertae sedis</taxon>
        <taxon>Mucoromycota</taxon>
        <taxon>Mucoromycotina</taxon>
        <taxon>Mucoromycetes</taxon>
        <taxon>Mucorales</taxon>
        <taxon>Lichtheimiaceae</taxon>
        <taxon>Circinella</taxon>
    </lineage>
</organism>
<keyword evidence="2" id="KW-1185">Reference proteome</keyword>